<organism evidence="2 3">
    <name type="scientific">Orchesella dallaii</name>
    <dbReference type="NCBI Taxonomy" id="48710"/>
    <lineage>
        <taxon>Eukaryota</taxon>
        <taxon>Metazoa</taxon>
        <taxon>Ecdysozoa</taxon>
        <taxon>Arthropoda</taxon>
        <taxon>Hexapoda</taxon>
        <taxon>Collembola</taxon>
        <taxon>Entomobryomorpha</taxon>
        <taxon>Entomobryoidea</taxon>
        <taxon>Orchesellidae</taxon>
        <taxon>Orchesellinae</taxon>
        <taxon>Orchesella</taxon>
    </lineage>
</organism>
<proteinExistence type="predicted"/>
<sequence>MVSAKCLAVLLLAAFVKAEDKITYVAVESVLEDNARQAEGGPLPTLPPMEHWTDQVRVAVNGANERLSQNMVTVLGSLAETSRQAGLNGTRAFATLTRAIVTSTIDLTGVVAYMPRLLFLDLPNQFTEVLRLVRRNEVRVPSSVNEAIDSILVLTRQAEESGITNRIFGPVTRFLPNILNGSHDFLQQIFTTMFTVFGTAPLPDAVMSPIPSRSVDEDSNSTTVAGDVVIESTAAPSARFYRY</sequence>
<feature type="signal peptide" evidence="1">
    <location>
        <begin position="1"/>
        <end position="18"/>
    </location>
</feature>
<evidence type="ECO:0000313" key="2">
    <source>
        <dbReference type="EMBL" id="CAL8138292.1"/>
    </source>
</evidence>
<comment type="caution">
    <text evidence="2">The sequence shown here is derived from an EMBL/GenBank/DDBJ whole genome shotgun (WGS) entry which is preliminary data.</text>
</comment>
<dbReference type="Proteomes" id="UP001642540">
    <property type="component" value="Unassembled WGS sequence"/>
</dbReference>
<accession>A0ABP1RXX5</accession>
<name>A0ABP1RXX5_9HEXA</name>
<reference evidence="2 3" key="1">
    <citation type="submission" date="2024-08" db="EMBL/GenBank/DDBJ databases">
        <authorList>
            <person name="Cucini C."/>
            <person name="Frati F."/>
        </authorList>
    </citation>
    <scope>NUCLEOTIDE SEQUENCE [LARGE SCALE GENOMIC DNA]</scope>
</reference>
<feature type="chain" id="PRO_5047004060" evidence="1">
    <location>
        <begin position="19"/>
        <end position="243"/>
    </location>
</feature>
<keyword evidence="3" id="KW-1185">Reference proteome</keyword>
<evidence type="ECO:0000256" key="1">
    <source>
        <dbReference type="SAM" id="SignalP"/>
    </source>
</evidence>
<keyword evidence="1" id="KW-0732">Signal</keyword>
<evidence type="ECO:0000313" key="3">
    <source>
        <dbReference type="Proteomes" id="UP001642540"/>
    </source>
</evidence>
<dbReference type="EMBL" id="CAXLJM020000122">
    <property type="protein sequence ID" value="CAL8138292.1"/>
    <property type="molecule type" value="Genomic_DNA"/>
</dbReference>
<protein>
    <submittedName>
        <fullName evidence="2">Uncharacterized protein</fullName>
    </submittedName>
</protein>
<gene>
    <name evidence="2" type="ORF">ODALV1_LOCUS27303</name>
</gene>